<dbReference type="InterPro" id="IPR017871">
    <property type="entry name" value="ABC_transporter-like_CS"/>
</dbReference>
<dbReference type="PROSITE" id="PS00211">
    <property type="entry name" value="ABC_TRANSPORTER_1"/>
    <property type="match status" value="2"/>
</dbReference>
<dbReference type="SUPFAM" id="SSF52540">
    <property type="entry name" value="P-loop containing nucleoside triphosphate hydrolases"/>
    <property type="match status" value="2"/>
</dbReference>
<dbReference type="InterPro" id="IPR051309">
    <property type="entry name" value="ABCF_ATPase"/>
</dbReference>
<dbReference type="EMBL" id="RIAX01000006">
    <property type="protein sequence ID" value="RNF39379.1"/>
    <property type="molecule type" value="Genomic_DNA"/>
</dbReference>
<accession>A0A3M8P6S0</accession>
<gene>
    <name evidence="4" type="ORF">EEX84_09855</name>
</gene>
<proteinExistence type="predicted"/>
<dbReference type="PROSITE" id="PS50893">
    <property type="entry name" value="ABC_TRANSPORTER_2"/>
    <property type="match status" value="2"/>
</dbReference>
<dbReference type="AlphaFoldDB" id="A0A3M8P6S0"/>
<dbReference type="Pfam" id="PF00005">
    <property type="entry name" value="ABC_tran"/>
    <property type="match status" value="2"/>
</dbReference>
<dbReference type="Proteomes" id="UP000275473">
    <property type="component" value="Unassembled WGS sequence"/>
</dbReference>
<evidence type="ECO:0000256" key="2">
    <source>
        <dbReference type="ARBA" id="ARBA00022840"/>
    </source>
</evidence>
<feature type="domain" description="ABC transporter" evidence="3">
    <location>
        <begin position="334"/>
        <end position="546"/>
    </location>
</feature>
<reference evidence="4 5" key="1">
    <citation type="journal article" date="2018" name="Int. J. Syst. Evol. Microbiol.">
        <title>Planococcus salinus sp. nov., a moderately halophilic bacterium isolated from a saline-alkali soil.</title>
        <authorList>
            <person name="Gan L."/>
        </authorList>
    </citation>
    <scope>NUCLEOTIDE SEQUENCE [LARGE SCALE GENOMIC DNA]</scope>
    <source>
        <strain evidence="4 5">LCB217</strain>
    </source>
</reference>
<comment type="caution">
    <text evidence="4">The sequence shown here is derived from an EMBL/GenBank/DDBJ whole genome shotgun (WGS) entry which is preliminary data.</text>
</comment>
<dbReference type="NCBIfam" id="NF000355">
    <property type="entry name" value="ribo_prot_ABC_F"/>
    <property type="match status" value="1"/>
</dbReference>
<keyword evidence="2 4" id="KW-0067">ATP-binding</keyword>
<feature type="domain" description="ABC transporter" evidence="3">
    <location>
        <begin position="4"/>
        <end position="258"/>
    </location>
</feature>
<sequence>MIISQFQHIMCHFATQKLFNHIKGDIAEGQRIGLVGRNGEGKTTLLNVLAGELQPTEGTVTWKKGCQVGLLKQSPEEQNEWTVAELLKTAFSELVLIQEQLSDMEEKMASAAPEEMERLLSRYGAMQEDFIQRGGYEIESRIDQVLNGLKIKSLKFEEWGHLSGGERTKVGLAKLLLQEPDLLLLDEPTNHLDLEAIEWLGSFISHSKGTIVLVSHDRYFLDEAVTHIWELDQGDLIQYKGNYSTYVKERETRLLIEFQQYQDQQKKIKKMKETIKRLKEWANRANPPNSGMHRQAKSIEKAVARIEMLDRPVLAKKQMALEFQLAERSGKDVVRLQEVWKEFGERTLFQDVNMHVRFGERVAIVGSNGTGKTTLLNMILGNEELDAGEIKLGSNVSIGYLSQQTLEMDNSRTVIEEFRDAIAVSEYDARPMLAKFLFFGNMVFQPVSQLSGGEKMRLRLAQLMHMNHNLLILDEPTNHLDLEAKEVMEEALKDFPGTIVSVSHDRYFLDKLFPITYWIHDLTMERFDGNYSFAREKRSAVSMSGNKM</sequence>
<evidence type="ECO:0000313" key="5">
    <source>
        <dbReference type="Proteomes" id="UP000275473"/>
    </source>
</evidence>
<dbReference type="InterPro" id="IPR032781">
    <property type="entry name" value="ABC_tran_Xtn"/>
</dbReference>
<dbReference type="PANTHER" id="PTHR42855">
    <property type="entry name" value="ABC TRANSPORTER ATP-BINDING SUBUNIT"/>
    <property type="match status" value="1"/>
</dbReference>
<keyword evidence="1" id="KW-0547">Nucleotide-binding</keyword>
<dbReference type="CDD" id="cd03221">
    <property type="entry name" value="ABCF_EF-3"/>
    <property type="match status" value="2"/>
</dbReference>
<keyword evidence="5" id="KW-1185">Reference proteome</keyword>
<evidence type="ECO:0000259" key="3">
    <source>
        <dbReference type="PROSITE" id="PS50893"/>
    </source>
</evidence>
<evidence type="ECO:0000313" key="4">
    <source>
        <dbReference type="EMBL" id="RNF39379.1"/>
    </source>
</evidence>
<dbReference type="GO" id="GO:0016887">
    <property type="term" value="F:ATP hydrolysis activity"/>
    <property type="evidence" value="ECO:0007669"/>
    <property type="project" value="InterPro"/>
</dbReference>
<dbReference type="Pfam" id="PF12848">
    <property type="entry name" value="ABC_tran_Xtn"/>
    <property type="match status" value="1"/>
</dbReference>
<dbReference type="PANTHER" id="PTHR42855:SF2">
    <property type="entry name" value="DRUG RESISTANCE ABC TRANSPORTER,ATP-BINDING PROTEIN"/>
    <property type="match status" value="1"/>
</dbReference>
<dbReference type="OrthoDB" id="9760950at2"/>
<dbReference type="Gene3D" id="3.40.50.300">
    <property type="entry name" value="P-loop containing nucleotide triphosphate hydrolases"/>
    <property type="match status" value="2"/>
</dbReference>
<dbReference type="FunFam" id="3.40.50.300:FF:000011">
    <property type="entry name" value="Putative ABC transporter ATP-binding component"/>
    <property type="match status" value="1"/>
</dbReference>
<dbReference type="GO" id="GO:0005524">
    <property type="term" value="F:ATP binding"/>
    <property type="evidence" value="ECO:0007669"/>
    <property type="project" value="UniProtKB-KW"/>
</dbReference>
<evidence type="ECO:0000256" key="1">
    <source>
        <dbReference type="ARBA" id="ARBA00022741"/>
    </source>
</evidence>
<dbReference type="InterPro" id="IPR003593">
    <property type="entry name" value="AAA+_ATPase"/>
</dbReference>
<dbReference type="SMART" id="SM00382">
    <property type="entry name" value="AAA"/>
    <property type="match status" value="2"/>
</dbReference>
<dbReference type="InterPro" id="IPR003439">
    <property type="entry name" value="ABC_transporter-like_ATP-bd"/>
</dbReference>
<dbReference type="FunFam" id="3.40.50.300:FF:001807">
    <property type="entry name" value="ABC transporter ATP-binding protein"/>
    <property type="match status" value="1"/>
</dbReference>
<protein>
    <submittedName>
        <fullName evidence="4">ABC transporter ATP-binding protein</fullName>
    </submittedName>
</protein>
<organism evidence="4 5">
    <name type="scientific">Planococcus salinus</name>
    <dbReference type="NCBI Taxonomy" id="1848460"/>
    <lineage>
        <taxon>Bacteria</taxon>
        <taxon>Bacillati</taxon>
        <taxon>Bacillota</taxon>
        <taxon>Bacilli</taxon>
        <taxon>Bacillales</taxon>
        <taxon>Caryophanaceae</taxon>
        <taxon>Planococcus</taxon>
    </lineage>
</organism>
<name>A0A3M8P6S0_9BACL</name>
<dbReference type="RefSeq" id="WP_123165470.1">
    <property type="nucleotide sequence ID" value="NZ_RIAX01000006.1"/>
</dbReference>
<dbReference type="InterPro" id="IPR027417">
    <property type="entry name" value="P-loop_NTPase"/>
</dbReference>